<dbReference type="EMBL" id="JAACJK010000240">
    <property type="protein sequence ID" value="KAF5309289.1"/>
    <property type="molecule type" value="Genomic_DNA"/>
</dbReference>
<organism evidence="2 3">
    <name type="scientific">Ephemerocybe angulata</name>
    <dbReference type="NCBI Taxonomy" id="980116"/>
    <lineage>
        <taxon>Eukaryota</taxon>
        <taxon>Fungi</taxon>
        <taxon>Dikarya</taxon>
        <taxon>Basidiomycota</taxon>
        <taxon>Agaricomycotina</taxon>
        <taxon>Agaricomycetes</taxon>
        <taxon>Agaricomycetidae</taxon>
        <taxon>Agaricales</taxon>
        <taxon>Agaricineae</taxon>
        <taxon>Psathyrellaceae</taxon>
        <taxon>Ephemerocybe</taxon>
    </lineage>
</organism>
<evidence type="ECO:0000256" key="1">
    <source>
        <dbReference type="SAM" id="MobiDB-lite"/>
    </source>
</evidence>
<sequence>MHSELLIEIMDRPQMTSNTGQTINRSPTLNRRPPVPQGFNISIVTLETIALNNPLHRSFADEDLKLSVPVPPTVHNSMEPSGPSVLDKTQNLLDRQDDSPDKRGLRKEIAALIFEYQHNIDALKVFHNTQSRTNQPPSP</sequence>
<evidence type="ECO:0000313" key="3">
    <source>
        <dbReference type="Proteomes" id="UP000541558"/>
    </source>
</evidence>
<feature type="region of interest" description="Disordered" evidence="1">
    <location>
        <begin position="70"/>
        <end position="103"/>
    </location>
</feature>
<gene>
    <name evidence="2" type="ORF">D9611_014661</name>
</gene>
<keyword evidence="3" id="KW-1185">Reference proteome</keyword>
<comment type="caution">
    <text evidence="2">The sequence shown here is derived from an EMBL/GenBank/DDBJ whole genome shotgun (WGS) entry which is preliminary data.</text>
</comment>
<dbReference type="AlphaFoldDB" id="A0A8H5AQY7"/>
<protein>
    <submittedName>
        <fullName evidence="2">Uncharacterized protein</fullName>
    </submittedName>
</protein>
<reference evidence="2 3" key="1">
    <citation type="journal article" date="2020" name="ISME J.">
        <title>Uncovering the hidden diversity of litter-decomposition mechanisms in mushroom-forming fungi.</title>
        <authorList>
            <person name="Floudas D."/>
            <person name="Bentzer J."/>
            <person name="Ahren D."/>
            <person name="Johansson T."/>
            <person name="Persson P."/>
            <person name="Tunlid A."/>
        </authorList>
    </citation>
    <scope>NUCLEOTIDE SEQUENCE [LARGE SCALE GENOMIC DNA]</scope>
    <source>
        <strain evidence="2 3">CBS 175.51</strain>
    </source>
</reference>
<name>A0A8H5AQY7_9AGAR</name>
<accession>A0A8H5AQY7</accession>
<evidence type="ECO:0000313" key="2">
    <source>
        <dbReference type="EMBL" id="KAF5309289.1"/>
    </source>
</evidence>
<dbReference type="Proteomes" id="UP000541558">
    <property type="component" value="Unassembled WGS sequence"/>
</dbReference>
<proteinExistence type="predicted"/>
<feature type="compositionally biased region" description="Basic and acidic residues" evidence="1">
    <location>
        <begin position="94"/>
        <end position="103"/>
    </location>
</feature>